<comment type="caution">
    <text evidence="1">The sequence shown here is derived from an EMBL/GenBank/DDBJ whole genome shotgun (WGS) entry which is preliminary data.</text>
</comment>
<dbReference type="Proteomes" id="UP001182556">
    <property type="component" value="Unassembled WGS sequence"/>
</dbReference>
<sequence>MPFLQIRRRGSLPIVWISVSGLFSRLANAELHALRRIPTCFTGRRGVHGISSLDPPQSRAVSERVVAGRLAMTSSTVDCATSTITGVCCRFRLKTNHMRAQWHLLRPPILIIDSPCFASSPR</sequence>
<protein>
    <submittedName>
        <fullName evidence="1">Uncharacterized protein</fullName>
    </submittedName>
</protein>
<evidence type="ECO:0000313" key="2">
    <source>
        <dbReference type="Proteomes" id="UP001182556"/>
    </source>
</evidence>
<name>A0AAD9CTH2_PAPLA</name>
<dbReference type="AlphaFoldDB" id="A0AAD9CTH2"/>
<proteinExistence type="predicted"/>
<gene>
    <name evidence="1" type="ORF">DB88DRAFT_499968</name>
</gene>
<dbReference type="EMBL" id="JAODAN010000011">
    <property type="protein sequence ID" value="KAK1921200.1"/>
    <property type="molecule type" value="Genomic_DNA"/>
</dbReference>
<reference evidence="1" key="1">
    <citation type="submission" date="2023-02" db="EMBL/GenBank/DDBJ databases">
        <title>Identification and recombinant expression of a fungal hydrolase from Papiliotrema laurentii that hydrolyzes apple cutin and clears colloidal polyester polyurethane.</title>
        <authorList>
            <consortium name="DOE Joint Genome Institute"/>
            <person name="Roman V.A."/>
            <person name="Bojanowski C."/>
            <person name="Crable B.R."/>
            <person name="Wagner D.N."/>
            <person name="Hung C.S."/>
            <person name="Nadeau L.J."/>
            <person name="Schratz L."/>
            <person name="Haridas S."/>
            <person name="Pangilinan J."/>
            <person name="Lipzen A."/>
            <person name="Na H."/>
            <person name="Yan M."/>
            <person name="Ng V."/>
            <person name="Grigoriev I.V."/>
            <person name="Spatafora J.W."/>
            <person name="Barlow D."/>
            <person name="Biffinger J."/>
            <person name="Kelley-Loughnane N."/>
            <person name="Varaljay V.A."/>
            <person name="Crookes-Goodson W.J."/>
        </authorList>
    </citation>
    <scope>NUCLEOTIDE SEQUENCE</scope>
    <source>
        <strain evidence="1">5307AH</strain>
    </source>
</reference>
<evidence type="ECO:0000313" key="1">
    <source>
        <dbReference type="EMBL" id="KAK1921200.1"/>
    </source>
</evidence>
<accession>A0AAD9CTH2</accession>
<organism evidence="1 2">
    <name type="scientific">Papiliotrema laurentii</name>
    <name type="common">Cryptococcus laurentii</name>
    <dbReference type="NCBI Taxonomy" id="5418"/>
    <lineage>
        <taxon>Eukaryota</taxon>
        <taxon>Fungi</taxon>
        <taxon>Dikarya</taxon>
        <taxon>Basidiomycota</taxon>
        <taxon>Agaricomycotina</taxon>
        <taxon>Tremellomycetes</taxon>
        <taxon>Tremellales</taxon>
        <taxon>Rhynchogastremaceae</taxon>
        <taxon>Papiliotrema</taxon>
    </lineage>
</organism>
<keyword evidence="2" id="KW-1185">Reference proteome</keyword>